<keyword evidence="5 10" id="KW-0812">Transmembrane</keyword>
<evidence type="ECO:0000256" key="2">
    <source>
        <dbReference type="ARBA" id="ARBA00022448"/>
    </source>
</evidence>
<comment type="similarity">
    <text evidence="10">Belongs to the SecD/SecF family. SecF subfamily.</text>
</comment>
<evidence type="ECO:0000256" key="9">
    <source>
        <dbReference type="ARBA" id="ARBA00023136"/>
    </source>
</evidence>
<dbReference type="SUPFAM" id="SSF82866">
    <property type="entry name" value="Multidrug efflux transporter AcrB transmembrane domain"/>
    <property type="match status" value="1"/>
</dbReference>
<dbReference type="HAMAP" id="MF_01464_B">
    <property type="entry name" value="SecF_B"/>
    <property type="match status" value="1"/>
</dbReference>
<dbReference type="PANTHER" id="PTHR30081">
    <property type="entry name" value="PROTEIN-EXPORT MEMBRANE PROTEIN SEC"/>
    <property type="match status" value="1"/>
</dbReference>
<dbReference type="GO" id="GO:0006605">
    <property type="term" value="P:protein targeting"/>
    <property type="evidence" value="ECO:0007669"/>
    <property type="project" value="UniProtKB-UniRule"/>
</dbReference>
<dbReference type="AlphaFoldDB" id="A0A2G9Z9I2"/>
<evidence type="ECO:0000256" key="1">
    <source>
        <dbReference type="ARBA" id="ARBA00004651"/>
    </source>
</evidence>
<dbReference type="InterPro" id="IPR048634">
    <property type="entry name" value="SecD_SecF_C"/>
</dbReference>
<keyword evidence="9 10" id="KW-0472">Membrane</keyword>
<organism evidence="12 13">
    <name type="scientific">Candidatus Jorgensenbacteria bacterium CG23_combo_of_CG06-09_8_20_14_all_54_14</name>
    <dbReference type="NCBI Taxonomy" id="1974595"/>
    <lineage>
        <taxon>Bacteria</taxon>
        <taxon>Candidatus Joergenseniibacteriota</taxon>
    </lineage>
</organism>
<comment type="subcellular location">
    <subcellularLocation>
        <location evidence="1 10">Cell membrane</location>
        <topology evidence="1 10">Multi-pass membrane protein</topology>
    </subcellularLocation>
</comment>
<feature type="transmembrane region" description="Helical" evidence="10">
    <location>
        <begin position="125"/>
        <end position="144"/>
    </location>
</feature>
<evidence type="ECO:0000256" key="3">
    <source>
        <dbReference type="ARBA" id="ARBA00022475"/>
    </source>
</evidence>
<sequence length="298" mass="32617">MSFDLIKHKYWFLGFSGALVLLSLVAVAMFGLRAGIDLRGGAQWEISFYGTVPTEGAVQAALQGAGARGVSVKHEEENTFLIRLPTIDEPMHAAYAEVLKKLGDLEEKNFASIGPTIGAELRTRAIWAIVLVLLGISLYVAWAFRKVTVPVASWKYGLVTLFTLFHDVAIPVGLLAVLGRWQGIEIDTNFIVALLVVMGFSVHDTIVVFDRIRENLLLAKGKRFSFGDLINQSVRETFARSVNTSLTLIIVLIALLAVGPPSLFYFVLTILVGTVFGTYSSIFVASPLLYLWGRKAAP</sequence>
<dbReference type="Proteomes" id="UP000228812">
    <property type="component" value="Unassembled WGS sequence"/>
</dbReference>
<proteinExistence type="inferred from homology"/>
<comment type="caution">
    <text evidence="12">The sequence shown here is derived from an EMBL/GenBank/DDBJ whole genome shotgun (WGS) entry which is preliminary data.</text>
</comment>
<keyword evidence="7 10" id="KW-1133">Transmembrane helix</keyword>
<reference evidence="12 13" key="1">
    <citation type="submission" date="2017-09" db="EMBL/GenBank/DDBJ databases">
        <title>Depth-based differentiation of microbial function through sediment-hosted aquifers and enrichment of novel symbionts in the deep terrestrial subsurface.</title>
        <authorList>
            <person name="Probst A.J."/>
            <person name="Ladd B."/>
            <person name="Jarett J.K."/>
            <person name="Geller-Mcgrath D.E."/>
            <person name="Sieber C.M."/>
            <person name="Emerson J.B."/>
            <person name="Anantharaman K."/>
            <person name="Thomas B.C."/>
            <person name="Malmstrom R."/>
            <person name="Stieglmeier M."/>
            <person name="Klingl A."/>
            <person name="Woyke T."/>
            <person name="Ryan C.M."/>
            <person name="Banfield J.F."/>
        </authorList>
    </citation>
    <scope>NUCLEOTIDE SEQUENCE [LARGE SCALE GENOMIC DNA]</scope>
    <source>
        <strain evidence="12">CG23_combo_of_CG06-09_8_20_14_all_54_14</strain>
    </source>
</reference>
<dbReference type="PROSITE" id="PS50156">
    <property type="entry name" value="SSD"/>
    <property type="match status" value="1"/>
</dbReference>
<dbReference type="Pfam" id="PF02355">
    <property type="entry name" value="SecD_SecF_C"/>
    <property type="match status" value="1"/>
</dbReference>
<dbReference type="PANTHER" id="PTHR30081:SF8">
    <property type="entry name" value="PROTEIN TRANSLOCASE SUBUNIT SECF"/>
    <property type="match status" value="1"/>
</dbReference>
<keyword evidence="2 10" id="KW-0813">Transport</keyword>
<dbReference type="PRINTS" id="PR01755">
    <property type="entry name" value="SECFTRNLCASE"/>
</dbReference>
<dbReference type="GO" id="GO:0065002">
    <property type="term" value="P:intracellular protein transmembrane transport"/>
    <property type="evidence" value="ECO:0007669"/>
    <property type="project" value="UniProtKB-UniRule"/>
</dbReference>
<feature type="transmembrane region" description="Helical" evidence="10">
    <location>
        <begin position="264"/>
        <end position="292"/>
    </location>
</feature>
<evidence type="ECO:0000259" key="11">
    <source>
        <dbReference type="PROSITE" id="PS50156"/>
    </source>
</evidence>
<feature type="transmembrane region" description="Helical" evidence="10">
    <location>
        <begin position="156"/>
        <end position="178"/>
    </location>
</feature>
<feature type="transmembrane region" description="Helical" evidence="10">
    <location>
        <begin position="190"/>
        <end position="209"/>
    </location>
</feature>
<evidence type="ECO:0000256" key="6">
    <source>
        <dbReference type="ARBA" id="ARBA00022927"/>
    </source>
</evidence>
<gene>
    <name evidence="10 12" type="primary">secF</name>
    <name evidence="12" type="ORF">COX26_02040</name>
</gene>
<keyword evidence="6 10" id="KW-0653">Protein transport</keyword>
<dbReference type="InterPro" id="IPR022813">
    <property type="entry name" value="SecD/SecF_arch_bac"/>
</dbReference>
<dbReference type="InterPro" id="IPR022645">
    <property type="entry name" value="SecD/SecF_bac"/>
</dbReference>
<feature type="transmembrane region" description="Helical" evidence="10">
    <location>
        <begin position="12"/>
        <end position="32"/>
    </location>
</feature>
<keyword evidence="3 10" id="KW-1003">Cell membrane</keyword>
<evidence type="ECO:0000256" key="10">
    <source>
        <dbReference type="HAMAP-Rule" id="MF_01464"/>
    </source>
</evidence>
<protein>
    <recommendedName>
        <fullName evidence="10">Protein-export membrane protein SecF</fullName>
    </recommendedName>
</protein>
<name>A0A2G9Z9I2_9BACT</name>
<dbReference type="GO" id="GO:0005886">
    <property type="term" value="C:plasma membrane"/>
    <property type="evidence" value="ECO:0007669"/>
    <property type="project" value="UniProtKB-SubCell"/>
</dbReference>
<keyword evidence="8 10" id="KW-0811">Translocation</keyword>
<feature type="transmembrane region" description="Helical" evidence="10">
    <location>
        <begin position="238"/>
        <end position="258"/>
    </location>
</feature>
<accession>A0A2G9Z9I2</accession>
<evidence type="ECO:0000313" key="12">
    <source>
        <dbReference type="EMBL" id="PIP29826.1"/>
    </source>
</evidence>
<dbReference type="GO" id="GO:0015450">
    <property type="term" value="F:protein-transporting ATPase activity"/>
    <property type="evidence" value="ECO:0007669"/>
    <property type="project" value="InterPro"/>
</dbReference>
<dbReference type="NCBIfam" id="TIGR00966">
    <property type="entry name" value="transloc_SecF"/>
    <property type="match status" value="1"/>
</dbReference>
<dbReference type="Gene3D" id="1.20.1640.10">
    <property type="entry name" value="Multidrug efflux transporter AcrB transmembrane domain"/>
    <property type="match status" value="1"/>
</dbReference>
<dbReference type="EMBL" id="PCRZ01000034">
    <property type="protein sequence ID" value="PIP29826.1"/>
    <property type="molecule type" value="Genomic_DNA"/>
</dbReference>
<dbReference type="InterPro" id="IPR005665">
    <property type="entry name" value="SecF_bac"/>
</dbReference>
<dbReference type="InterPro" id="IPR000731">
    <property type="entry name" value="SSD"/>
</dbReference>
<keyword evidence="4" id="KW-0997">Cell inner membrane</keyword>
<dbReference type="GO" id="GO:0043952">
    <property type="term" value="P:protein transport by the Sec complex"/>
    <property type="evidence" value="ECO:0007669"/>
    <property type="project" value="UniProtKB-UniRule"/>
</dbReference>
<evidence type="ECO:0000313" key="13">
    <source>
        <dbReference type="Proteomes" id="UP000228812"/>
    </source>
</evidence>
<evidence type="ECO:0000256" key="8">
    <source>
        <dbReference type="ARBA" id="ARBA00023010"/>
    </source>
</evidence>
<comment type="subunit">
    <text evidence="10">Forms a complex with SecD. Part of the essential Sec protein translocation apparatus which comprises SecA, SecYEG and auxiliary proteins SecDF. Other proteins may also be involved.</text>
</comment>
<evidence type="ECO:0000256" key="4">
    <source>
        <dbReference type="ARBA" id="ARBA00022519"/>
    </source>
</evidence>
<feature type="domain" description="SSD" evidence="11">
    <location>
        <begin position="125"/>
        <end position="291"/>
    </location>
</feature>
<evidence type="ECO:0000256" key="7">
    <source>
        <dbReference type="ARBA" id="ARBA00022989"/>
    </source>
</evidence>
<evidence type="ECO:0000256" key="5">
    <source>
        <dbReference type="ARBA" id="ARBA00022692"/>
    </source>
</evidence>
<comment type="function">
    <text evidence="10">Part of the Sec protein translocase complex. Interacts with the SecYEG preprotein conducting channel. SecDF uses the proton motive force (PMF) to complete protein translocation after the ATP-dependent function of SecA.</text>
</comment>